<dbReference type="PROSITE" id="PS51257">
    <property type="entry name" value="PROKAR_LIPOPROTEIN"/>
    <property type="match status" value="1"/>
</dbReference>
<keyword evidence="3" id="KW-1185">Reference proteome</keyword>
<dbReference type="KEGG" id="ddb:E7747_14175"/>
<dbReference type="RefSeq" id="WP_136416649.1">
    <property type="nucleotide sequence ID" value="NZ_CP039396.1"/>
</dbReference>
<organism evidence="2 3">
    <name type="scientific">Duncaniella dubosii</name>
    <dbReference type="NCBI Taxonomy" id="2518971"/>
    <lineage>
        <taxon>Bacteria</taxon>
        <taxon>Pseudomonadati</taxon>
        <taxon>Bacteroidota</taxon>
        <taxon>Bacteroidia</taxon>
        <taxon>Bacteroidales</taxon>
        <taxon>Muribaculaceae</taxon>
        <taxon>Duncaniella</taxon>
    </lineage>
</organism>
<feature type="signal peptide" evidence="1">
    <location>
        <begin position="1"/>
        <end position="31"/>
    </location>
</feature>
<evidence type="ECO:0000313" key="3">
    <source>
        <dbReference type="Proteomes" id="UP000297149"/>
    </source>
</evidence>
<dbReference type="Proteomes" id="UP000297149">
    <property type="component" value="Chromosome"/>
</dbReference>
<feature type="chain" id="PRO_5020482373" evidence="1">
    <location>
        <begin position="32"/>
        <end position="116"/>
    </location>
</feature>
<keyword evidence="1" id="KW-0732">Signal</keyword>
<dbReference type="EMBL" id="CP039396">
    <property type="protein sequence ID" value="QCD43315.1"/>
    <property type="molecule type" value="Genomic_DNA"/>
</dbReference>
<gene>
    <name evidence="2" type="ORF">E7747_14175</name>
</gene>
<evidence type="ECO:0000313" key="2">
    <source>
        <dbReference type="EMBL" id="QCD43315.1"/>
    </source>
</evidence>
<sequence>MKLLKSITIGISPLLAMSFSIAILLSSCAGADNRKSTRKVSTKVHDRKAYALGEEHAANLLKSADDEDSVQEGLLDIRARISNIESNLGRQSAADYERGFTDYVRKNCDSLARIIF</sequence>
<dbReference type="AlphaFoldDB" id="A0A4P7W7B5"/>
<reference evidence="3" key="1">
    <citation type="submission" date="2019-02" db="EMBL/GenBank/DDBJ databases">
        <title>Isolation and identification of novel species under the genus Muribaculum.</title>
        <authorList>
            <person name="Miyake S."/>
            <person name="Ding Y."/>
            <person name="Low A."/>
            <person name="Soh M."/>
            <person name="Seedorf H."/>
        </authorList>
    </citation>
    <scope>NUCLEOTIDE SEQUENCE [LARGE SCALE GENOMIC DNA]</scope>
    <source>
        <strain evidence="3">H5</strain>
    </source>
</reference>
<name>A0A4P7W7B5_9BACT</name>
<accession>A0A4P7W7B5</accession>
<proteinExistence type="predicted"/>
<protein>
    <submittedName>
        <fullName evidence="2">Uncharacterized protein</fullName>
    </submittedName>
</protein>
<evidence type="ECO:0000256" key="1">
    <source>
        <dbReference type="SAM" id="SignalP"/>
    </source>
</evidence>